<evidence type="ECO:0000313" key="2">
    <source>
        <dbReference type="EMBL" id="ALU30607.1"/>
    </source>
</evidence>
<dbReference type="Proteomes" id="UP000060043">
    <property type="component" value="Chromosome"/>
</dbReference>
<proteinExistence type="predicted"/>
<reference evidence="4 5" key="1">
    <citation type="submission" date="2015-12" db="EMBL/GenBank/DDBJ databases">
        <title>A stable core within a dynamic pangenome in Sulfolobus acidocaldarius.</title>
        <authorList>
            <person name="Anderson R."/>
            <person name="Kouris A."/>
            <person name="Seward C."/>
            <person name="Campbell K."/>
            <person name="Whitaker R."/>
        </authorList>
    </citation>
    <scope>NUCLEOTIDE SEQUENCE [LARGE SCALE GENOMIC DNA]</scope>
    <source>
        <strain evidence="2 5">GG12-C01-09</strain>
        <strain evidence="3 4">NG05B_CO5_07</strain>
    </source>
</reference>
<protein>
    <recommendedName>
        <fullName evidence="6">Type IV pilin</fullName>
    </recommendedName>
</protein>
<dbReference type="EMBL" id="CP013695">
    <property type="protein sequence ID" value="ALU32869.1"/>
    <property type="molecule type" value="Genomic_DNA"/>
</dbReference>
<feature type="transmembrane region" description="Helical" evidence="1">
    <location>
        <begin position="20"/>
        <end position="42"/>
    </location>
</feature>
<evidence type="ECO:0000313" key="4">
    <source>
        <dbReference type="Proteomes" id="UP000060043"/>
    </source>
</evidence>
<sequence>MKIDEIKLKTKRGMSDSIIALILTIIGLIAVIAVVLFTYGLAGTIPRQEPVEVIGGGTLTGSGSVYNLTVTLRNSGTSDVNITSVWIANMKFVPVNPQSSVLKAGQTQTMTFEIKANSNITFTKQSEYSATIYFNTGLGVPVVVTYN</sequence>
<keyword evidence="1" id="KW-0472">Membrane</keyword>
<gene>
    <name evidence="2" type="ORF">ATY89_07245</name>
    <name evidence="3" type="ORF">ATZ20_10265</name>
</gene>
<keyword evidence="1" id="KW-0812">Transmembrane</keyword>
<evidence type="ECO:0000256" key="1">
    <source>
        <dbReference type="SAM" id="Phobius"/>
    </source>
</evidence>
<evidence type="ECO:0000313" key="5">
    <source>
        <dbReference type="Proteomes" id="UP000065473"/>
    </source>
</evidence>
<keyword evidence="1" id="KW-1133">Transmembrane helix</keyword>
<dbReference type="Proteomes" id="UP000065473">
    <property type="component" value="Chromosome"/>
</dbReference>
<dbReference type="Gene3D" id="2.60.40.10">
    <property type="entry name" value="Immunoglobulins"/>
    <property type="match status" value="1"/>
</dbReference>
<dbReference type="PaxDb" id="1435377-SUSAZ_09930"/>
<dbReference type="InterPro" id="IPR013783">
    <property type="entry name" value="Ig-like_fold"/>
</dbReference>
<name>A0A0U3H6Q9_9CREN</name>
<evidence type="ECO:0008006" key="6">
    <source>
        <dbReference type="Google" id="ProtNLM"/>
    </source>
</evidence>
<evidence type="ECO:0000313" key="3">
    <source>
        <dbReference type="EMBL" id="ALU32869.1"/>
    </source>
</evidence>
<dbReference type="AlphaFoldDB" id="A0A0U3H6Q9"/>
<dbReference type="EMBL" id="CP013694">
    <property type="protein sequence ID" value="ALU30607.1"/>
    <property type="molecule type" value="Genomic_DNA"/>
</dbReference>
<accession>A0A0U3H6Q9</accession>
<organism evidence="2 5">
    <name type="scientific">Sulfolobus acidocaldarius</name>
    <dbReference type="NCBI Taxonomy" id="2285"/>
    <lineage>
        <taxon>Archaea</taxon>
        <taxon>Thermoproteota</taxon>
        <taxon>Thermoprotei</taxon>
        <taxon>Sulfolobales</taxon>
        <taxon>Sulfolobaceae</taxon>
        <taxon>Sulfolobus</taxon>
    </lineage>
</organism>